<evidence type="ECO:0008006" key="2">
    <source>
        <dbReference type="Google" id="ProtNLM"/>
    </source>
</evidence>
<accession>X1TK95</accession>
<proteinExistence type="predicted"/>
<reference evidence="1" key="1">
    <citation type="journal article" date="2014" name="Front. Microbiol.">
        <title>High frequency of phylogenetically diverse reductive dehalogenase-homologous genes in deep subseafloor sedimentary metagenomes.</title>
        <authorList>
            <person name="Kawai M."/>
            <person name="Futagami T."/>
            <person name="Toyoda A."/>
            <person name="Takaki Y."/>
            <person name="Nishi S."/>
            <person name="Hori S."/>
            <person name="Arai W."/>
            <person name="Tsubouchi T."/>
            <person name="Morono Y."/>
            <person name="Uchiyama I."/>
            <person name="Ito T."/>
            <person name="Fujiyama A."/>
            <person name="Inagaki F."/>
            <person name="Takami H."/>
        </authorList>
    </citation>
    <scope>NUCLEOTIDE SEQUENCE</scope>
    <source>
        <strain evidence="1">Expedition CK06-06</strain>
    </source>
</reference>
<dbReference type="AlphaFoldDB" id="X1TK95"/>
<comment type="caution">
    <text evidence="1">The sequence shown here is derived from an EMBL/GenBank/DDBJ whole genome shotgun (WGS) entry which is preliminary data.</text>
</comment>
<dbReference type="EMBL" id="BARW01029095">
    <property type="protein sequence ID" value="GAJ05699.1"/>
    <property type="molecule type" value="Genomic_DNA"/>
</dbReference>
<feature type="non-terminal residue" evidence="1">
    <location>
        <position position="1"/>
    </location>
</feature>
<sequence>PKLKTKPPPPSPPKMKKVRIGGYFGQEIIVDENLKGSKVKIKDLPETQILEVKKSITELKPPKTPRIYMCVICGCTVSNAITCPNCGAKIT</sequence>
<protein>
    <recommendedName>
        <fullName evidence="2">Zinc-ribbon domain-containing protein</fullName>
    </recommendedName>
</protein>
<evidence type="ECO:0000313" key="1">
    <source>
        <dbReference type="EMBL" id="GAJ05699.1"/>
    </source>
</evidence>
<gene>
    <name evidence="1" type="ORF">S12H4_46831</name>
</gene>
<organism evidence="1">
    <name type="scientific">marine sediment metagenome</name>
    <dbReference type="NCBI Taxonomy" id="412755"/>
    <lineage>
        <taxon>unclassified sequences</taxon>
        <taxon>metagenomes</taxon>
        <taxon>ecological metagenomes</taxon>
    </lineage>
</organism>
<name>X1TK95_9ZZZZ</name>